<dbReference type="Proteomes" id="UP000295146">
    <property type="component" value="Unassembled WGS sequence"/>
</dbReference>
<evidence type="ECO:0000256" key="1">
    <source>
        <dbReference type="SAM" id="MobiDB-lite"/>
    </source>
</evidence>
<reference evidence="2 3" key="1">
    <citation type="submission" date="2019-03" db="EMBL/GenBank/DDBJ databases">
        <title>Genomic Encyclopedia of Type Strains, Phase III (KMG-III): the genomes of soil and plant-associated and newly described type strains.</title>
        <authorList>
            <person name="Whitman W."/>
        </authorList>
    </citation>
    <scope>NUCLEOTIDE SEQUENCE [LARGE SCALE GENOMIC DNA]</scope>
    <source>
        <strain evidence="2 3">VKM Ac-2573</strain>
    </source>
</reference>
<keyword evidence="3" id="KW-1185">Reference proteome</keyword>
<accession>A0A4R8CK72</accession>
<sequence>MTLDISKDNVQMGIRAVDRNGNRSPAAAPQAVA</sequence>
<organism evidence="2 3">
    <name type="scientific">Kribbella pratensis</name>
    <dbReference type="NCBI Taxonomy" id="2512112"/>
    <lineage>
        <taxon>Bacteria</taxon>
        <taxon>Bacillati</taxon>
        <taxon>Actinomycetota</taxon>
        <taxon>Actinomycetes</taxon>
        <taxon>Propionibacteriales</taxon>
        <taxon>Kribbellaceae</taxon>
        <taxon>Kribbella</taxon>
    </lineage>
</organism>
<protein>
    <submittedName>
        <fullName evidence="2">Uncharacterized protein</fullName>
    </submittedName>
</protein>
<gene>
    <name evidence="2" type="ORF">EV653_1562</name>
</gene>
<comment type="caution">
    <text evidence="2">The sequence shown here is derived from an EMBL/GenBank/DDBJ whole genome shotgun (WGS) entry which is preliminary data.</text>
</comment>
<feature type="region of interest" description="Disordered" evidence="1">
    <location>
        <begin position="14"/>
        <end position="33"/>
    </location>
</feature>
<evidence type="ECO:0000313" key="3">
    <source>
        <dbReference type="Proteomes" id="UP000295146"/>
    </source>
</evidence>
<dbReference type="EMBL" id="SODP01000001">
    <property type="protein sequence ID" value="TDW76411.1"/>
    <property type="molecule type" value="Genomic_DNA"/>
</dbReference>
<proteinExistence type="predicted"/>
<evidence type="ECO:0000313" key="2">
    <source>
        <dbReference type="EMBL" id="TDW76411.1"/>
    </source>
</evidence>
<name>A0A4R8CK72_9ACTN</name>
<dbReference type="AlphaFoldDB" id="A0A4R8CK72"/>